<dbReference type="EMBL" id="VLJN01000007">
    <property type="protein sequence ID" value="TWG87965.1"/>
    <property type="molecule type" value="Genomic_DNA"/>
</dbReference>
<evidence type="ECO:0000313" key="2">
    <source>
        <dbReference type="EMBL" id="TWG87965.1"/>
    </source>
</evidence>
<reference evidence="2 3" key="1">
    <citation type="submission" date="2019-07" db="EMBL/GenBank/DDBJ databases">
        <title>Genome sequencing of lignin-degrading bacterial isolates.</title>
        <authorList>
            <person name="Gladden J."/>
        </authorList>
    </citation>
    <scope>NUCLEOTIDE SEQUENCE [LARGE SCALE GENOMIC DNA]</scope>
    <source>
        <strain evidence="2 3">J11</strain>
    </source>
</reference>
<name>A0A562BRQ8_9BURK</name>
<evidence type="ECO:0000259" key="1">
    <source>
        <dbReference type="Pfam" id="PF10671"/>
    </source>
</evidence>
<protein>
    <submittedName>
        <fullName evidence="2">Toxin co-regulated pilus biosynthesis protein Q</fullName>
    </submittedName>
</protein>
<dbReference type="Proteomes" id="UP000318141">
    <property type="component" value="Unassembled WGS sequence"/>
</dbReference>
<dbReference type="InterPro" id="IPR018927">
    <property type="entry name" value="Pilus_synth_Q_C"/>
</dbReference>
<feature type="domain" description="Toxin co-regulated pilus biosynthesis protein Q C-terminal" evidence="1">
    <location>
        <begin position="36"/>
        <end position="113"/>
    </location>
</feature>
<dbReference type="AlphaFoldDB" id="A0A562BRQ8"/>
<comment type="caution">
    <text evidence="2">The sequence shown here is derived from an EMBL/GenBank/DDBJ whole genome shotgun (WGS) entry which is preliminary data.</text>
</comment>
<proteinExistence type="predicted"/>
<dbReference type="Pfam" id="PF10671">
    <property type="entry name" value="TcpQ"/>
    <property type="match status" value="1"/>
</dbReference>
<evidence type="ECO:0000313" key="3">
    <source>
        <dbReference type="Proteomes" id="UP000318141"/>
    </source>
</evidence>
<sequence length="118" mass="12472">MLAKVALTASTAAADTSPQAPEPAPVAGNAPAVTEAFRLVKGEPLQLQLQQWAARAGWTVVWNVPDGWIVPGDKTYGTDFEVAVQRAVEELASNGADVVGDSWRGNRTVIISQNGVFQ</sequence>
<accession>A0A562BRQ8</accession>
<gene>
    <name evidence="2" type="ORF">L602_001500000980</name>
</gene>
<keyword evidence="3" id="KW-1185">Reference proteome</keyword>
<organism evidence="2 3">
    <name type="scientific">Cupriavidus gilardii J11</name>
    <dbReference type="NCBI Taxonomy" id="936133"/>
    <lineage>
        <taxon>Bacteria</taxon>
        <taxon>Pseudomonadati</taxon>
        <taxon>Pseudomonadota</taxon>
        <taxon>Betaproteobacteria</taxon>
        <taxon>Burkholderiales</taxon>
        <taxon>Burkholderiaceae</taxon>
        <taxon>Cupriavidus</taxon>
    </lineage>
</organism>